<sequence>MFSALVRSQRLPFMRRISTGDTVSIKNLRYCGLINGLQTPLSLSTDLTTDFGQASTDDDLRYSINYAVLSRDLRSFEKKHSRSSFRSLLQLGEGIFNEVLFSTNCTRATLTFDMDHQDCDVIVEMSRDKSSGPKITLKLDNLGVNTIIGVFKEERLAQQPVVLNLVLEVAGEFSIDKIVSSTKNYVSKSQFKTVEALVLNVAKLAFQTTESAFGCKVSVLKPKAIDETDGVGVSVTRSRAEMESQPLVDFPSSEYVPNLSKATTVRDGKHIVYLAVGSNQGSQLTNINIALDELAKRNIKVKATSSLFRSAPMYYSNQPDFVNGSIKVETELQPQDLLNQIKEIEYQVLGRVKHFDNGPRSIDLDIILYDEAIYNSPNLIIPHMSMLERPFVLAPLCQLVPPDMIHPVTAEPIHNHWHQLRKTTKADDLQPVIPLSGARMLPYGSRTLLMSILNVTPDSFSDGAAANLQIEHAISRVEQMVAAGVDIVDLGGCSTRPGSEQVSEAEELDRVLPVLEQIRKQFPELVLSVDTYRAEVARASVRLGADIINDVSGGLFDDKMYESVAQSGVGYVLGHTRGNIATMNTLSNYDEVAAGGIKQFSDYNAVMGGVCRELGIAFEKLQEAGVRRWQVIVDPGLGFAKKAEQSLELIRDLQKLKHYRQLSLESGEYVSFDDMAVLMGPSLHLAELGNVAGLSTFVTGFGVEVGTAAGRGALFRDVTRLSAGVALDHAGLTVPSKVVQATTFVARDLWPAPSSRTAFGQMTDFATVVALGNRSHWFGALALHMTGLLAVVALLLRGLFWFRAFSRLMAWLLAVVAQPLGLLTSVGKMTDLSTLVTRSWEHHRHLTKLLHRSNKTGGIADDKNFQIVPPPTSHDVTAYATVRSLSNFLLIHDVKPIICGGFHKVVRFVQIDLLVLFYDTCNDLWREHKSREITPTPKLQHLVRLLICQELVQLA</sequence>
<keyword evidence="8" id="KW-0808">Transferase</keyword>
<dbReference type="Proteomes" id="UP000788993">
    <property type="component" value="Unassembled WGS sequence"/>
</dbReference>
<comment type="caution">
    <text evidence="18">The sequence shown here is derived from an EMBL/GenBank/DDBJ whole genome shotgun (WGS) entry which is preliminary data.</text>
</comment>
<accession>A0A9P8NTB4</accession>
<protein>
    <recommendedName>
        <fullName evidence="17">Pterin-binding domain-containing protein</fullName>
    </recommendedName>
</protein>
<evidence type="ECO:0000256" key="12">
    <source>
        <dbReference type="ARBA" id="ARBA00022840"/>
    </source>
</evidence>
<dbReference type="GO" id="GO:0046656">
    <property type="term" value="P:folic acid biosynthetic process"/>
    <property type="evidence" value="ECO:0007669"/>
    <property type="project" value="UniProtKB-KW"/>
</dbReference>
<dbReference type="GO" id="GO:0046872">
    <property type="term" value="F:metal ion binding"/>
    <property type="evidence" value="ECO:0007669"/>
    <property type="project" value="UniProtKB-KW"/>
</dbReference>
<evidence type="ECO:0000256" key="4">
    <source>
        <dbReference type="ARBA" id="ARBA00004763"/>
    </source>
</evidence>
<reference evidence="18" key="1">
    <citation type="journal article" date="2021" name="Open Biol.">
        <title>Shared evolutionary footprints suggest mitochondrial oxidative damage underlies multiple complex I losses in fungi.</title>
        <authorList>
            <person name="Schikora-Tamarit M.A."/>
            <person name="Marcet-Houben M."/>
            <person name="Nosek J."/>
            <person name="Gabaldon T."/>
        </authorList>
    </citation>
    <scope>NUCLEOTIDE SEQUENCE</scope>
    <source>
        <strain evidence="18">NCAIM Y.01608</strain>
    </source>
</reference>
<keyword evidence="9" id="KW-0479">Metal-binding</keyword>
<dbReference type="NCBIfam" id="TIGR01496">
    <property type="entry name" value="DHPS"/>
    <property type="match status" value="1"/>
</dbReference>
<keyword evidence="16" id="KW-0472">Membrane</keyword>
<feature type="transmembrane region" description="Helical" evidence="16">
    <location>
        <begin position="777"/>
        <end position="796"/>
    </location>
</feature>
<dbReference type="Gene3D" id="3.30.1130.10">
    <property type="match status" value="2"/>
</dbReference>
<comment type="catalytic activity">
    <reaction evidence="1">
        <text>(7,8-dihydropterin-6-yl)methyl diphosphate + 4-aminobenzoate = 7,8-dihydropteroate + diphosphate</text>
        <dbReference type="Rhea" id="RHEA:19949"/>
        <dbReference type="ChEBI" id="CHEBI:17836"/>
        <dbReference type="ChEBI" id="CHEBI:17839"/>
        <dbReference type="ChEBI" id="CHEBI:33019"/>
        <dbReference type="ChEBI" id="CHEBI:72950"/>
        <dbReference type="EC" id="2.5.1.15"/>
    </reaction>
</comment>
<organism evidence="18 19">
    <name type="scientific">Ogataea polymorpha</name>
    <dbReference type="NCBI Taxonomy" id="460523"/>
    <lineage>
        <taxon>Eukaryota</taxon>
        <taxon>Fungi</taxon>
        <taxon>Dikarya</taxon>
        <taxon>Ascomycota</taxon>
        <taxon>Saccharomycotina</taxon>
        <taxon>Pichiomycetes</taxon>
        <taxon>Pichiales</taxon>
        <taxon>Pichiaceae</taxon>
        <taxon>Ogataea</taxon>
    </lineage>
</organism>
<dbReference type="SUPFAM" id="SSF55620">
    <property type="entry name" value="Tetrahydrobiopterin biosynthesis enzymes-like"/>
    <property type="match status" value="2"/>
</dbReference>
<dbReference type="EMBL" id="JAEUBD010001571">
    <property type="protein sequence ID" value="KAH3658841.1"/>
    <property type="molecule type" value="Genomic_DNA"/>
</dbReference>
<comment type="cofactor">
    <cofactor evidence="3">
        <name>Mg(2+)</name>
        <dbReference type="ChEBI" id="CHEBI:18420"/>
    </cofactor>
</comment>
<dbReference type="GO" id="GO:0004150">
    <property type="term" value="F:dihydroneopterin aldolase activity"/>
    <property type="evidence" value="ECO:0007669"/>
    <property type="project" value="InterPro"/>
</dbReference>
<keyword evidence="16" id="KW-1133">Transmembrane helix</keyword>
<comment type="similarity">
    <text evidence="7">In the C-terminal section; belongs to the DHPS family.</text>
</comment>
<comment type="similarity">
    <text evidence="6">In the N-terminal section; belongs to the DHNA family.</text>
</comment>
<keyword evidence="15" id="KW-0511">Multifunctional enzyme</keyword>
<dbReference type="PROSITE" id="PS00794">
    <property type="entry name" value="HPPK"/>
    <property type="match status" value="1"/>
</dbReference>
<dbReference type="Gene3D" id="3.20.20.20">
    <property type="entry name" value="Dihydropteroate synthase-like"/>
    <property type="match status" value="1"/>
</dbReference>
<dbReference type="Gene3D" id="3.30.70.560">
    <property type="entry name" value="7,8-Dihydro-6-hydroxymethylpterin-pyrophosphokinase HPPK"/>
    <property type="match status" value="1"/>
</dbReference>
<dbReference type="NCBIfam" id="TIGR01498">
    <property type="entry name" value="folK"/>
    <property type="match status" value="1"/>
</dbReference>
<dbReference type="CDD" id="cd00483">
    <property type="entry name" value="HPPK"/>
    <property type="match status" value="1"/>
</dbReference>
<evidence type="ECO:0000256" key="7">
    <source>
        <dbReference type="ARBA" id="ARBA00009951"/>
    </source>
</evidence>
<evidence type="ECO:0000256" key="14">
    <source>
        <dbReference type="ARBA" id="ARBA00022909"/>
    </source>
</evidence>
<name>A0A9P8NTB4_9ASCO</name>
<keyword evidence="11" id="KW-0418">Kinase</keyword>
<dbReference type="InterPro" id="IPR011005">
    <property type="entry name" value="Dihydropteroate_synth-like_sf"/>
</dbReference>
<feature type="domain" description="Pterin-binding" evidence="17">
    <location>
        <begin position="447"/>
        <end position="728"/>
    </location>
</feature>
<dbReference type="InterPro" id="IPR045031">
    <property type="entry name" value="DHP_synth-like"/>
</dbReference>
<proteinExistence type="inferred from homology"/>
<dbReference type="InterPro" id="IPR000550">
    <property type="entry name" value="Hppk"/>
</dbReference>
<dbReference type="GO" id="GO:0046654">
    <property type="term" value="P:tetrahydrofolate biosynthetic process"/>
    <property type="evidence" value="ECO:0007669"/>
    <property type="project" value="TreeGrafter"/>
</dbReference>
<keyword evidence="16" id="KW-0812">Transmembrane</keyword>
<evidence type="ECO:0000256" key="1">
    <source>
        <dbReference type="ARBA" id="ARBA00000012"/>
    </source>
</evidence>
<dbReference type="InterPro" id="IPR006157">
    <property type="entry name" value="FolB_dom"/>
</dbReference>
<dbReference type="InterPro" id="IPR043133">
    <property type="entry name" value="GTP-CH-I_C/QueF"/>
</dbReference>
<evidence type="ECO:0000313" key="19">
    <source>
        <dbReference type="Proteomes" id="UP000788993"/>
    </source>
</evidence>
<evidence type="ECO:0000313" key="18">
    <source>
        <dbReference type="EMBL" id="KAH3658841.1"/>
    </source>
</evidence>
<dbReference type="SUPFAM" id="SSF55083">
    <property type="entry name" value="6-hydroxymethyl-7,8-dihydropterin pyrophosphokinase, HPPK"/>
    <property type="match status" value="1"/>
</dbReference>
<dbReference type="InterPro" id="IPR006390">
    <property type="entry name" value="DHP_synth_dom"/>
</dbReference>
<dbReference type="PROSITE" id="PS00793">
    <property type="entry name" value="DHPS_2"/>
    <property type="match status" value="1"/>
</dbReference>
<comment type="pathway">
    <text evidence="5">Cofactor biosynthesis; tetrahydrofolate biosynthesis; 2-amino-4-hydroxy-6-hydroxymethyl-7,8-dihydropteridine diphosphate from 7,8-dihydroneopterin triphosphate: step 4/4.</text>
</comment>
<feature type="transmembrane region" description="Helical" evidence="16">
    <location>
        <begin position="808"/>
        <end position="827"/>
    </location>
</feature>
<dbReference type="InterPro" id="IPR000489">
    <property type="entry name" value="Pterin-binding_dom"/>
</dbReference>
<dbReference type="SMART" id="SM00905">
    <property type="entry name" value="FolB"/>
    <property type="match status" value="1"/>
</dbReference>
<keyword evidence="14" id="KW-0289">Folate biosynthesis</keyword>
<dbReference type="AlphaFoldDB" id="A0A9P8NTB4"/>
<dbReference type="PANTHER" id="PTHR20941">
    <property type="entry name" value="FOLATE SYNTHESIS PROTEINS"/>
    <property type="match status" value="1"/>
</dbReference>
<keyword evidence="19" id="KW-1185">Reference proteome</keyword>
<evidence type="ECO:0000256" key="16">
    <source>
        <dbReference type="SAM" id="Phobius"/>
    </source>
</evidence>
<dbReference type="GO" id="GO:0005524">
    <property type="term" value="F:ATP binding"/>
    <property type="evidence" value="ECO:0007669"/>
    <property type="project" value="UniProtKB-KW"/>
</dbReference>
<evidence type="ECO:0000256" key="2">
    <source>
        <dbReference type="ARBA" id="ARBA00000198"/>
    </source>
</evidence>
<dbReference type="GO" id="GO:0005740">
    <property type="term" value="C:mitochondrial envelope"/>
    <property type="evidence" value="ECO:0007669"/>
    <property type="project" value="TreeGrafter"/>
</dbReference>
<dbReference type="InterPro" id="IPR035907">
    <property type="entry name" value="Hppk_sf"/>
</dbReference>
<dbReference type="SUPFAM" id="SSF51717">
    <property type="entry name" value="Dihydropteroate synthetase-like"/>
    <property type="match status" value="1"/>
</dbReference>
<dbReference type="PROSITE" id="PS50972">
    <property type="entry name" value="PTERIN_BINDING"/>
    <property type="match status" value="1"/>
</dbReference>
<dbReference type="PANTHER" id="PTHR20941:SF1">
    <property type="entry name" value="FOLIC ACID SYNTHESIS PROTEIN FOL1"/>
    <property type="match status" value="1"/>
</dbReference>
<evidence type="ECO:0000256" key="15">
    <source>
        <dbReference type="ARBA" id="ARBA00023268"/>
    </source>
</evidence>
<dbReference type="NCBIfam" id="TIGR00526">
    <property type="entry name" value="folB_dom"/>
    <property type="match status" value="1"/>
</dbReference>
<evidence type="ECO:0000256" key="9">
    <source>
        <dbReference type="ARBA" id="ARBA00022723"/>
    </source>
</evidence>
<evidence type="ECO:0000256" key="13">
    <source>
        <dbReference type="ARBA" id="ARBA00022842"/>
    </source>
</evidence>
<evidence type="ECO:0000259" key="17">
    <source>
        <dbReference type="PROSITE" id="PS50972"/>
    </source>
</evidence>
<evidence type="ECO:0000256" key="10">
    <source>
        <dbReference type="ARBA" id="ARBA00022741"/>
    </source>
</evidence>
<dbReference type="Pfam" id="PF01288">
    <property type="entry name" value="HPPK"/>
    <property type="match status" value="1"/>
</dbReference>
<dbReference type="Pfam" id="PF02152">
    <property type="entry name" value="FolB"/>
    <property type="match status" value="1"/>
</dbReference>
<evidence type="ECO:0000256" key="3">
    <source>
        <dbReference type="ARBA" id="ARBA00001946"/>
    </source>
</evidence>
<reference evidence="18" key="2">
    <citation type="submission" date="2021-01" db="EMBL/GenBank/DDBJ databases">
        <authorList>
            <person name="Schikora-Tamarit M.A."/>
        </authorList>
    </citation>
    <scope>NUCLEOTIDE SEQUENCE</scope>
    <source>
        <strain evidence="18">NCAIM Y.01608</strain>
    </source>
</reference>
<dbReference type="GO" id="GO:0004156">
    <property type="term" value="F:dihydropteroate synthase activity"/>
    <property type="evidence" value="ECO:0007669"/>
    <property type="project" value="UniProtKB-EC"/>
</dbReference>
<comment type="pathway">
    <text evidence="4">Cofactor biosynthesis; tetrahydrofolate biosynthesis; 7,8-dihydrofolate from 2-amino-4-hydroxy-6-hydroxymethyl-7,8-dihydropteridine diphosphate and 4-aminobenzoate: step 1/2.</text>
</comment>
<gene>
    <name evidence="18" type="ORF">OGATHE_006567</name>
</gene>
<evidence type="ECO:0000256" key="8">
    <source>
        <dbReference type="ARBA" id="ARBA00022679"/>
    </source>
</evidence>
<keyword evidence="10" id="KW-0547">Nucleotide-binding</keyword>
<dbReference type="GO" id="GO:0016301">
    <property type="term" value="F:kinase activity"/>
    <property type="evidence" value="ECO:0007669"/>
    <property type="project" value="UniProtKB-KW"/>
</dbReference>
<evidence type="ECO:0000256" key="5">
    <source>
        <dbReference type="ARBA" id="ARBA00005051"/>
    </source>
</evidence>
<evidence type="ECO:0000256" key="6">
    <source>
        <dbReference type="ARBA" id="ARBA00009640"/>
    </source>
</evidence>
<comment type="catalytic activity">
    <reaction evidence="2">
        <text>6-hydroxymethyl-7,8-dihydropterin + ATP = (7,8-dihydropterin-6-yl)methyl diphosphate + AMP + H(+)</text>
        <dbReference type="Rhea" id="RHEA:11412"/>
        <dbReference type="ChEBI" id="CHEBI:15378"/>
        <dbReference type="ChEBI" id="CHEBI:30616"/>
        <dbReference type="ChEBI" id="CHEBI:44841"/>
        <dbReference type="ChEBI" id="CHEBI:72950"/>
        <dbReference type="ChEBI" id="CHEBI:456215"/>
        <dbReference type="EC" id="2.7.6.3"/>
    </reaction>
</comment>
<dbReference type="GO" id="GO:0003848">
    <property type="term" value="F:2-amino-4-hydroxy-6-hydroxymethyldihydropteridine diphosphokinase activity"/>
    <property type="evidence" value="ECO:0007669"/>
    <property type="project" value="UniProtKB-EC"/>
</dbReference>
<dbReference type="Pfam" id="PF00809">
    <property type="entry name" value="Pterin_bind"/>
    <property type="match status" value="1"/>
</dbReference>
<keyword evidence="13" id="KW-0460">Magnesium</keyword>
<evidence type="ECO:0000256" key="11">
    <source>
        <dbReference type="ARBA" id="ARBA00022777"/>
    </source>
</evidence>
<keyword evidence="12" id="KW-0067">ATP-binding</keyword>